<sequence length="169" mass="19115">MKDESASNSGGNPAQQPPSQQDDFTSLFTNLSLSRQQTTPHDPDRTPRICNPCSYEIGRDAETCQARCFCLLLIDAQESIELIFKKQHLDEDDLAEEQRFYQIRDDAITSFFDAIGRGANNVGLQLLGHLNASWSSPTPDSSSYQPSRHHFILFSSHSRLFRDDFSNRS</sequence>
<organism evidence="2 3">
    <name type="scientific">Ustilago hordei</name>
    <name type="common">Barley covered smut fungus</name>
    <dbReference type="NCBI Taxonomy" id="120017"/>
    <lineage>
        <taxon>Eukaryota</taxon>
        <taxon>Fungi</taxon>
        <taxon>Dikarya</taxon>
        <taxon>Basidiomycota</taxon>
        <taxon>Ustilaginomycotina</taxon>
        <taxon>Ustilaginomycetes</taxon>
        <taxon>Ustilaginales</taxon>
        <taxon>Ustilaginaceae</taxon>
        <taxon>Ustilago</taxon>
    </lineage>
</organism>
<dbReference type="HOGENOM" id="CLU_1579676_0_0_1"/>
<dbReference type="Proteomes" id="UP000006174">
    <property type="component" value="Unassembled WGS sequence"/>
</dbReference>
<gene>
    <name evidence="2" type="ORF">UHOR_07217</name>
</gene>
<evidence type="ECO:0000313" key="2">
    <source>
        <dbReference type="EMBL" id="CCF50202.1"/>
    </source>
</evidence>
<name>I2FTF9_USTHO</name>
<accession>I2FTF9</accession>
<feature type="region of interest" description="Disordered" evidence="1">
    <location>
        <begin position="1"/>
        <end position="27"/>
    </location>
</feature>
<reference evidence="2 3" key="1">
    <citation type="journal article" date="2012" name="Plant Cell">
        <title>Genome comparison of barley and maize smut fungi reveals targeted loss of RNA silencing components and species-specific presence of transposable elements.</title>
        <authorList>
            <person name="Laurie J.D."/>
            <person name="Ali S."/>
            <person name="Linning R."/>
            <person name="Mannhaupt G."/>
            <person name="Wong P."/>
            <person name="Gueldener U."/>
            <person name="Muensterkoetter M."/>
            <person name="Moore R."/>
            <person name="Kahmann R."/>
            <person name="Bakkeren G."/>
            <person name="Schirawski J."/>
        </authorList>
    </citation>
    <scope>NUCLEOTIDE SEQUENCE [LARGE SCALE GENOMIC DNA]</scope>
    <source>
        <strain evidence="3">Uh4875-4</strain>
    </source>
</reference>
<keyword evidence="3" id="KW-1185">Reference proteome</keyword>
<dbReference type="EMBL" id="CAGI01000152">
    <property type="protein sequence ID" value="CCF50202.1"/>
    <property type="molecule type" value="Genomic_DNA"/>
</dbReference>
<dbReference type="AlphaFoldDB" id="I2FTF9"/>
<comment type="caution">
    <text evidence="2">The sequence shown here is derived from an EMBL/GenBank/DDBJ whole genome shotgun (WGS) entry which is preliminary data.</text>
</comment>
<evidence type="ECO:0000313" key="3">
    <source>
        <dbReference type="Proteomes" id="UP000006174"/>
    </source>
</evidence>
<proteinExistence type="predicted"/>
<evidence type="ECO:0000256" key="1">
    <source>
        <dbReference type="SAM" id="MobiDB-lite"/>
    </source>
</evidence>
<protein>
    <submittedName>
        <fullName evidence="2">Uncharacterized protein</fullName>
    </submittedName>
</protein>